<dbReference type="SUPFAM" id="SSF52540">
    <property type="entry name" value="P-loop containing nucleoside triphosphate hydrolases"/>
    <property type="match status" value="2"/>
</dbReference>
<dbReference type="PROSITE" id="PS51194">
    <property type="entry name" value="HELICASE_CTER"/>
    <property type="match status" value="1"/>
</dbReference>
<dbReference type="SMART" id="SM00490">
    <property type="entry name" value="HELICc"/>
    <property type="match status" value="1"/>
</dbReference>
<dbReference type="RefSeq" id="WP_101587855.1">
    <property type="nucleotide sequence ID" value="NZ_FXZM01000003.1"/>
</dbReference>
<sequence>MTDERPDLGQILSGLKPFQLATVEHVFARLWGDGDTVDRFLVADEVGLGKTLVAKGVAAKAIDHLWKSAEDAGRPITIVYICSNHQIARQNLARLSQLTDGVVQSNADRLTLLPLSLREVEGRRVQVIAFTPGTSLELGRATGKLEERALLKRMLTQAFPADDFTDPSWISYLAVGASEERFAARVAEFEKERDLPEGLVRQFREHLLAQSGPGGEGLLAELLQNQRAWAEGSVPDDEAVALRKMLISRMRIAMAHASIDLLRPDLVILDEFQRFKDLFADDSTITLTDAQKLAQQVISRDGAKTLVLSATPYKMYTLSDDADGEDHYRDFTSTIAFLAGKQPAQQITRWLSTMRRGIMTGTPDSVAGADAAREQAEDALRSVMSRTERLAATADRNGMLTTKELGSLTLTPADVRGWRALDDIAQELGVGSPFEFWRAGPYTHNMMDSWGYKLQEKLLDRLEHGDRELARTLRLHRKALLPWQTIHEYGEVDPANAKLRALIDDLAAHDGWRLVWVSPSLPYLQPAGVYASEGARRFTKKLIFSAWNVVPKTIASLVSYDMERRAVRSDPSAAAREKTYGSGSPSTPLAFGWDSERDAPRNLPNLSVIYPSATLARAGDPLRIAQEAGESLPLDPEKYGALVHERIDGMLARAGIEPQRGGDGSRRRWYGLAPMLLDRLAAEDEGWTAGLPMRAWSDRNEGSRLADHARWAEKSIAELEEALGPPPSDLALVLTVIAAASPGVCALRAVTRSAEDGGALYDSEVRAHALHAATGLRNLFNRPTVVSIVRGATDDAGADVDSYWRQVLQYCFDGNLQAVLDEYCHMLKDAGLETESPAVQAEALGEHIHDSASIRTSQNAIHDFDVGRGKAQVDVRHLKSHIAARFGRAATSDEASEREATVREGFNSPFWPFVLASTSVGQEGLDFHTYSHAVVHWNLPSNPVDLEQREGRVHRFKGHAVRRNIADEYGPAAVGECGDPWSRMFDAAEADRPAGDSLLDPYWVRTGDATIERYVPAMPLSMESRRYSSLVRTVGAYRYVMGQPRQEELIRYLGPHAEHLKIDLSPPEYREGGQQMPQPEN</sequence>
<dbReference type="InterPro" id="IPR027417">
    <property type="entry name" value="P-loop_NTPase"/>
</dbReference>
<gene>
    <name evidence="2" type="ORF">BJEO58_00727</name>
</gene>
<dbReference type="AlphaFoldDB" id="A0A2H1L350"/>
<dbReference type="Gene3D" id="3.40.50.300">
    <property type="entry name" value="P-loop containing nucleotide triphosphate hydrolases"/>
    <property type="match status" value="2"/>
</dbReference>
<dbReference type="EMBL" id="FXZM01000003">
    <property type="protein sequence ID" value="SMY11145.1"/>
    <property type="molecule type" value="Genomic_DNA"/>
</dbReference>
<reference evidence="3" key="1">
    <citation type="submission" date="2017-03" db="EMBL/GenBank/DDBJ databases">
        <authorList>
            <person name="Monnet C."/>
        </authorList>
    </citation>
    <scope>NUCLEOTIDE SEQUENCE [LARGE SCALE GENOMIC DNA]</scope>
    <source>
        <strain evidence="3">SJ5-8</strain>
    </source>
</reference>
<keyword evidence="2" id="KW-0067">ATP-binding</keyword>
<dbReference type="InterPro" id="IPR001650">
    <property type="entry name" value="Helicase_C-like"/>
</dbReference>
<name>A0A2H1L350_9MICO</name>
<dbReference type="OrthoDB" id="9814088at2"/>
<dbReference type="SMART" id="SM00487">
    <property type="entry name" value="DEXDc"/>
    <property type="match status" value="1"/>
</dbReference>
<feature type="domain" description="Helicase C-terminal" evidence="1">
    <location>
        <begin position="826"/>
        <end position="1010"/>
    </location>
</feature>
<evidence type="ECO:0000313" key="2">
    <source>
        <dbReference type="EMBL" id="SMY11145.1"/>
    </source>
</evidence>
<keyword evidence="2" id="KW-0347">Helicase</keyword>
<dbReference type="InterPro" id="IPR014001">
    <property type="entry name" value="Helicase_ATP-bd"/>
</dbReference>
<dbReference type="Proteomes" id="UP000234462">
    <property type="component" value="Unassembled WGS sequence"/>
</dbReference>
<evidence type="ECO:0000313" key="3">
    <source>
        <dbReference type="Proteomes" id="UP000234462"/>
    </source>
</evidence>
<keyword evidence="2" id="KW-0378">Hydrolase</keyword>
<protein>
    <submittedName>
        <fullName evidence="2">Helicase conserved C-terminal domain-containing protein</fullName>
    </submittedName>
</protein>
<proteinExistence type="predicted"/>
<dbReference type="Pfam" id="PF00271">
    <property type="entry name" value="Helicase_C"/>
    <property type="match status" value="1"/>
</dbReference>
<keyword evidence="3" id="KW-1185">Reference proteome</keyword>
<dbReference type="GO" id="GO:0004386">
    <property type="term" value="F:helicase activity"/>
    <property type="evidence" value="ECO:0007669"/>
    <property type="project" value="UniProtKB-KW"/>
</dbReference>
<keyword evidence="2" id="KW-0547">Nucleotide-binding</keyword>
<evidence type="ECO:0000259" key="1">
    <source>
        <dbReference type="PROSITE" id="PS51194"/>
    </source>
</evidence>
<organism evidence="2 3">
    <name type="scientific">Brevibacterium jeotgali</name>
    <dbReference type="NCBI Taxonomy" id="1262550"/>
    <lineage>
        <taxon>Bacteria</taxon>
        <taxon>Bacillati</taxon>
        <taxon>Actinomycetota</taxon>
        <taxon>Actinomycetes</taxon>
        <taxon>Micrococcales</taxon>
        <taxon>Brevibacteriaceae</taxon>
        <taxon>Brevibacterium</taxon>
    </lineage>
</organism>
<accession>A0A2H1L350</accession>